<dbReference type="Proteomes" id="UP001054889">
    <property type="component" value="Unassembled WGS sequence"/>
</dbReference>
<evidence type="ECO:0000256" key="1">
    <source>
        <dbReference type="SAM" id="Phobius"/>
    </source>
</evidence>
<keyword evidence="1" id="KW-1133">Transmembrane helix</keyword>
<sequence length="214" mass="24155">MPVLQELVLHTCRLTRLPPGLAFHARALKILTLHQVHGLVSLENLPSVVELDVSCCHELKRIANLPSLHRLVISCSPEMQALDGVPELRRLLLRNGRGSLAVLPDYLVGLNLAYLTVSCGLGLLCSMALGNNTPEWNKVCHIPRVEAFDENEKFRVWYTRDPRHLDTNISPLLFDIPRCVLPFLLTFSILVPVPFLAPSIYILFRLILMQQMPK</sequence>
<keyword evidence="1" id="KW-0812">Transmembrane</keyword>
<gene>
    <name evidence="2" type="primary">ga16063</name>
    <name evidence="2" type="ORF">PR202_ga16063</name>
</gene>
<accession>A0AAV5CM43</accession>
<evidence type="ECO:0000313" key="2">
    <source>
        <dbReference type="EMBL" id="GJM99006.1"/>
    </source>
</evidence>
<organism evidence="2 3">
    <name type="scientific">Eleusine coracana subsp. coracana</name>
    <dbReference type="NCBI Taxonomy" id="191504"/>
    <lineage>
        <taxon>Eukaryota</taxon>
        <taxon>Viridiplantae</taxon>
        <taxon>Streptophyta</taxon>
        <taxon>Embryophyta</taxon>
        <taxon>Tracheophyta</taxon>
        <taxon>Spermatophyta</taxon>
        <taxon>Magnoliopsida</taxon>
        <taxon>Liliopsida</taxon>
        <taxon>Poales</taxon>
        <taxon>Poaceae</taxon>
        <taxon>PACMAD clade</taxon>
        <taxon>Chloridoideae</taxon>
        <taxon>Cynodonteae</taxon>
        <taxon>Eleusininae</taxon>
        <taxon>Eleusine</taxon>
    </lineage>
</organism>
<keyword evidence="1" id="KW-0472">Membrane</keyword>
<reference evidence="2" key="1">
    <citation type="journal article" date="2018" name="DNA Res.">
        <title>Multiple hybrid de novo genome assembly of finger millet, an orphan allotetraploid crop.</title>
        <authorList>
            <person name="Hatakeyama M."/>
            <person name="Aluri S."/>
            <person name="Balachadran M.T."/>
            <person name="Sivarajan S.R."/>
            <person name="Patrignani A."/>
            <person name="Gruter S."/>
            <person name="Poveda L."/>
            <person name="Shimizu-Inatsugi R."/>
            <person name="Baeten J."/>
            <person name="Francoijs K.J."/>
            <person name="Nataraja K.N."/>
            <person name="Reddy Y.A.N."/>
            <person name="Phadnis S."/>
            <person name="Ravikumar R.L."/>
            <person name="Schlapbach R."/>
            <person name="Sreeman S.M."/>
            <person name="Shimizu K.K."/>
        </authorList>
    </citation>
    <scope>NUCLEOTIDE SEQUENCE</scope>
</reference>
<comment type="caution">
    <text evidence="2">The sequence shown here is derived from an EMBL/GenBank/DDBJ whole genome shotgun (WGS) entry which is preliminary data.</text>
</comment>
<proteinExistence type="predicted"/>
<dbReference type="AlphaFoldDB" id="A0AAV5CM43"/>
<keyword evidence="3" id="KW-1185">Reference proteome</keyword>
<dbReference type="EMBL" id="BQKI01000007">
    <property type="protein sequence ID" value="GJM99006.1"/>
    <property type="molecule type" value="Genomic_DNA"/>
</dbReference>
<feature type="transmembrane region" description="Helical" evidence="1">
    <location>
        <begin position="180"/>
        <end position="204"/>
    </location>
</feature>
<dbReference type="Gene3D" id="3.80.10.10">
    <property type="entry name" value="Ribonuclease Inhibitor"/>
    <property type="match status" value="1"/>
</dbReference>
<protein>
    <submittedName>
        <fullName evidence="2">Uncharacterized protein</fullName>
    </submittedName>
</protein>
<name>A0AAV5CM43_ELECO</name>
<dbReference type="SUPFAM" id="SSF52058">
    <property type="entry name" value="L domain-like"/>
    <property type="match status" value="1"/>
</dbReference>
<reference evidence="2" key="2">
    <citation type="submission" date="2021-12" db="EMBL/GenBank/DDBJ databases">
        <title>Resequencing data analysis of finger millet.</title>
        <authorList>
            <person name="Hatakeyama M."/>
            <person name="Aluri S."/>
            <person name="Balachadran M.T."/>
            <person name="Sivarajan S.R."/>
            <person name="Poveda L."/>
            <person name="Shimizu-Inatsugi R."/>
            <person name="Schlapbach R."/>
            <person name="Sreeman S.M."/>
            <person name="Shimizu K.K."/>
        </authorList>
    </citation>
    <scope>NUCLEOTIDE SEQUENCE</scope>
</reference>
<evidence type="ECO:0000313" key="3">
    <source>
        <dbReference type="Proteomes" id="UP001054889"/>
    </source>
</evidence>
<dbReference type="InterPro" id="IPR032675">
    <property type="entry name" value="LRR_dom_sf"/>
</dbReference>